<dbReference type="FunFam" id="1.10.167.10:FF:000001">
    <property type="entry name" value="Putative regulator of g-protein signaling 12"/>
    <property type="match status" value="1"/>
</dbReference>
<dbReference type="Ensembl" id="ENSOKIT00005080708.1">
    <property type="protein sequence ID" value="ENSOKIP00005075762.1"/>
    <property type="gene ID" value="ENSOKIG00005032687.1"/>
</dbReference>
<reference evidence="2" key="2">
    <citation type="submission" date="2025-09" db="UniProtKB">
        <authorList>
            <consortium name="Ensembl"/>
        </authorList>
    </citation>
    <scope>IDENTIFICATION</scope>
</reference>
<name>A0A8C7IM55_ONCKI</name>
<accession>A0A8C7IM55</accession>
<feature type="domain" description="RGS" evidence="1">
    <location>
        <begin position="119"/>
        <end position="235"/>
    </location>
</feature>
<gene>
    <name evidence="2" type="primary">LOC109872192</name>
</gene>
<dbReference type="AlphaFoldDB" id="A0A8C7IM55"/>
<organism evidence="2 3">
    <name type="scientific">Oncorhynchus kisutch</name>
    <name type="common">Coho salmon</name>
    <name type="synonym">Salmo kisutch</name>
    <dbReference type="NCBI Taxonomy" id="8019"/>
    <lineage>
        <taxon>Eukaryota</taxon>
        <taxon>Metazoa</taxon>
        <taxon>Chordata</taxon>
        <taxon>Craniata</taxon>
        <taxon>Vertebrata</taxon>
        <taxon>Euteleostomi</taxon>
        <taxon>Actinopterygii</taxon>
        <taxon>Neopterygii</taxon>
        <taxon>Teleostei</taxon>
        <taxon>Protacanthopterygii</taxon>
        <taxon>Salmoniformes</taxon>
        <taxon>Salmonidae</taxon>
        <taxon>Salmoninae</taxon>
        <taxon>Oncorhynchus</taxon>
    </lineage>
</organism>
<dbReference type="PANTHER" id="PTHR10845:SF42">
    <property type="entry name" value="REGULATOR OF G-PROTEIN SIGNALING 5"/>
    <property type="match status" value="1"/>
</dbReference>
<dbReference type="InterPro" id="IPR044926">
    <property type="entry name" value="RGS_subdomain_2"/>
</dbReference>
<dbReference type="Gene3D" id="1.10.167.10">
    <property type="entry name" value="Regulator of G-protein Signalling 4, domain 2"/>
    <property type="match status" value="1"/>
</dbReference>
<dbReference type="Pfam" id="PF00615">
    <property type="entry name" value="RGS"/>
    <property type="match status" value="1"/>
</dbReference>
<dbReference type="SUPFAM" id="SSF48097">
    <property type="entry name" value="Regulator of G-protein signaling, RGS"/>
    <property type="match status" value="1"/>
</dbReference>
<dbReference type="PANTHER" id="PTHR10845">
    <property type="entry name" value="REGULATOR OF G PROTEIN SIGNALING"/>
    <property type="match status" value="1"/>
</dbReference>
<dbReference type="Proteomes" id="UP000694557">
    <property type="component" value="Unassembled WGS sequence"/>
</dbReference>
<protein>
    <submittedName>
        <fullName evidence="2">Regulator of G-protein signaling 5</fullName>
    </submittedName>
</protein>
<reference evidence="2" key="1">
    <citation type="submission" date="2025-08" db="UniProtKB">
        <authorList>
            <consortium name="Ensembl"/>
        </authorList>
    </citation>
    <scope>IDENTIFICATION</scope>
</reference>
<dbReference type="GeneTree" id="ENSGT00940000157380"/>
<dbReference type="InterPro" id="IPR016137">
    <property type="entry name" value="RGS"/>
</dbReference>
<keyword evidence="3" id="KW-1185">Reference proteome</keyword>
<dbReference type="Gene3D" id="1.10.196.10">
    <property type="match status" value="1"/>
</dbReference>
<dbReference type="PRINTS" id="PR01301">
    <property type="entry name" value="RGSPROTEIN"/>
</dbReference>
<evidence type="ECO:0000313" key="3">
    <source>
        <dbReference type="Proteomes" id="UP000694557"/>
    </source>
</evidence>
<proteinExistence type="predicted"/>
<dbReference type="InterPro" id="IPR036305">
    <property type="entry name" value="RGS_sf"/>
</dbReference>
<dbReference type="SMART" id="SM00315">
    <property type="entry name" value="RGS"/>
    <property type="match status" value="1"/>
</dbReference>
<dbReference type="PROSITE" id="PS50132">
    <property type="entry name" value="RGS"/>
    <property type="match status" value="1"/>
</dbReference>
<evidence type="ECO:0000259" key="1">
    <source>
        <dbReference type="PROSITE" id="PS50132"/>
    </source>
</evidence>
<dbReference type="InterPro" id="IPR024066">
    <property type="entry name" value="RGS_subdom1/3"/>
</dbReference>
<evidence type="ECO:0000313" key="2">
    <source>
        <dbReference type="Ensembl" id="ENSOKIP00005075762.1"/>
    </source>
</evidence>
<sequence>KEKTLCCRLPKYLINFQILFYKRERERPLARAHRSSPVSDLCIIGAKHIKVKFGTLLQRPDHEHTENVIPFQKKPENAIPLPQKPENVIPFQKKPERCLETPPKYDRPSRAEASQWGKALDNVLTNNYGLATFRGFLRSEFSEENIEFWVACEDYKRTRETSKMAAKAKRIYKEFIQTGAQWEVNIDHITKDVTVRNLGRLTPMTFDLAQRQVFALMEKDSYRRFLKSNQYQEIIK</sequence>